<keyword evidence="3" id="KW-1185">Reference proteome</keyword>
<sequence length="233" mass="26484">MDILTPGLTPLATTISKATVVDLPDLAQIATASQLSEAIMPFFFAYWPETTHMLAFYTARVRAKLLDPRSTFLKMTDDASGEIVGIVCVTRERGDAMAERMLTRTAQEEEEKPLEGFNYEFAKEVFVGLGDLISFMRGREHYMLSSLAIRKQYQKRGLGRKLMMHCHELAVQDGLPIYLTAFPSAHDMYVKLGYTDETHYDVDLNEHGAKYRGFGVYRSYGMLWQPEKMRGAE</sequence>
<accession>A0AAD9T5N8</accession>
<dbReference type="Proteomes" id="UP001285354">
    <property type="component" value="Unassembled WGS sequence"/>
</dbReference>
<name>A0AAD9T5N8_9HELO</name>
<dbReference type="GO" id="GO:0016747">
    <property type="term" value="F:acyltransferase activity, transferring groups other than amino-acyl groups"/>
    <property type="evidence" value="ECO:0007669"/>
    <property type="project" value="InterPro"/>
</dbReference>
<dbReference type="InterPro" id="IPR016181">
    <property type="entry name" value="Acyl_CoA_acyltransferase"/>
</dbReference>
<evidence type="ECO:0000313" key="3">
    <source>
        <dbReference type="Proteomes" id="UP001285354"/>
    </source>
</evidence>
<dbReference type="PANTHER" id="PTHR42791:SF2">
    <property type="entry name" value="N-ACETYLTRANSFERASE DOMAIN-CONTAINING PROTEIN"/>
    <property type="match status" value="1"/>
</dbReference>
<dbReference type="PANTHER" id="PTHR42791">
    <property type="entry name" value="GNAT FAMILY ACETYLTRANSFERASE"/>
    <property type="match status" value="1"/>
</dbReference>
<gene>
    <name evidence="2" type="ORF">QTJ16_000856</name>
</gene>
<reference evidence="2" key="1">
    <citation type="submission" date="2023-06" db="EMBL/GenBank/DDBJ databases">
        <title>Draft genome of Marssonina rosae.</title>
        <authorList>
            <person name="Cheng Q."/>
        </authorList>
    </citation>
    <scope>NUCLEOTIDE SEQUENCE</scope>
    <source>
        <strain evidence="2">R4</strain>
    </source>
</reference>
<proteinExistence type="predicted"/>
<organism evidence="2 3">
    <name type="scientific">Diplocarpon rosae</name>
    <dbReference type="NCBI Taxonomy" id="946125"/>
    <lineage>
        <taxon>Eukaryota</taxon>
        <taxon>Fungi</taxon>
        <taxon>Dikarya</taxon>
        <taxon>Ascomycota</taxon>
        <taxon>Pezizomycotina</taxon>
        <taxon>Leotiomycetes</taxon>
        <taxon>Helotiales</taxon>
        <taxon>Drepanopezizaceae</taxon>
        <taxon>Diplocarpon</taxon>
    </lineage>
</organism>
<protein>
    <recommendedName>
        <fullName evidence="1">N-acetyltransferase domain-containing protein</fullName>
    </recommendedName>
</protein>
<dbReference type="Gene3D" id="3.40.630.30">
    <property type="match status" value="1"/>
</dbReference>
<feature type="domain" description="N-acetyltransferase" evidence="1">
    <location>
        <begin position="70"/>
        <end position="217"/>
    </location>
</feature>
<comment type="caution">
    <text evidence="2">The sequence shown here is derived from an EMBL/GenBank/DDBJ whole genome shotgun (WGS) entry which is preliminary data.</text>
</comment>
<evidence type="ECO:0000313" key="2">
    <source>
        <dbReference type="EMBL" id="KAK2630036.1"/>
    </source>
</evidence>
<evidence type="ECO:0000259" key="1">
    <source>
        <dbReference type="PROSITE" id="PS51186"/>
    </source>
</evidence>
<dbReference type="InterPro" id="IPR052523">
    <property type="entry name" value="Trichothecene_AcTrans"/>
</dbReference>
<dbReference type="SUPFAM" id="SSF55729">
    <property type="entry name" value="Acyl-CoA N-acyltransferases (Nat)"/>
    <property type="match status" value="1"/>
</dbReference>
<dbReference type="InterPro" id="IPR000182">
    <property type="entry name" value="GNAT_dom"/>
</dbReference>
<dbReference type="AlphaFoldDB" id="A0AAD9T5N8"/>
<dbReference type="CDD" id="cd04301">
    <property type="entry name" value="NAT_SF"/>
    <property type="match status" value="1"/>
</dbReference>
<dbReference type="PROSITE" id="PS51186">
    <property type="entry name" value="GNAT"/>
    <property type="match status" value="1"/>
</dbReference>
<dbReference type="Pfam" id="PF00583">
    <property type="entry name" value="Acetyltransf_1"/>
    <property type="match status" value="1"/>
</dbReference>
<dbReference type="EMBL" id="JAUBYV010000001">
    <property type="protein sequence ID" value="KAK2630036.1"/>
    <property type="molecule type" value="Genomic_DNA"/>
</dbReference>